<protein>
    <submittedName>
        <fullName evidence="1">Uncharacterized protein</fullName>
    </submittedName>
</protein>
<gene>
    <name evidence="1" type="ORF">HHL10_16310</name>
</gene>
<evidence type="ECO:0000313" key="1">
    <source>
        <dbReference type="EMBL" id="NML16546.1"/>
    </source>
</evidence>
<sequence>MSLLLLGAGLGAAQAQDADPEHTREALAWLLAASRVAIPGTSSCHGAYGERGVATVGGLLSMQLAYLYRGDNVLSGQCQGGPERHCVLNITHAFGEDRSSARIEFAVRSGRLSAGSLRCVITP</sequence>
<dbReference type="RefSeq" id="WP_169161455.1">
    <property type="nucleotide sequence ID" value="NZ_JABBFW010000011.1"/>
</dbReference>
<dbReference type="Proteomes" id="UP000574067">
    <property type="component" value="Unassembled WGS sequence"/>
</dbReference>
<dbReference type="AlphaFoldDB" id="A0A848FC77"/>
<accession>A0A848FC77</accession>
<keyword evidence="2" id="KW-1185">Reference proteome</keyword>
<proteinExistence type="predicted"/>
<comment type="caution">
    <text evidence="1">The sequence shown here is derived from an EMBL/GenBank/DDBJ whole genome shotgun (WGS) entry which is preliminary data.</text>
</comment>
<organism evidence="1 2">
    <name type="scientific">Azohydromonas caseinilytica</name>
    <dbReference type="NCBI Taxonomy" id="2728836"/>
    <lineage>
        <taxon>Bacteria</taxon>
        <taxon>Pseudomonadati</taxon>
        <taxon>Pseudomonadota</taxon>
        <taxon>Betaproteobacteria</taxon>
        <taxon>Burkholderiales</taxon>
        <taxon>Sphaerotilaceae</taxon>
        <taxon>Azohydromonas</taxon>
    </lineage>
</organism>
<dbReference type="EMBL" id="JABBFW010000011">
    <property type="protein sequence ID" value="NML16546.1"/>
    <property type="molecule type" value="Genomic_DNA"/>
</dbReference>
<evidence type="ECO:0000313" key="2">
    <source>
        <dbReference type="Proteomes" id="UP000574067"/>
    </source>
</evidence>
<name>A0A848FC77_9BURK</name>
<reference evidence="1 2" key="1">
    <citation type="submission" date="2020-04" db="EMBL/GenBank/DDBJ databases">
        <title>Azohydromonas sp. isolated from soil.</title>
        <authorList>
            <person name="Dahal R.H."/>
        </authorList>
    </citation>
    <scope>NUCLEOTIDE SEQUENCE [LARGE SCALE GENOMIC DNA]</scope>
    <source>
        <strain evidence="1 2">G-1-1-14</strain>
    </source>
</reference>